<evidence type="ECO:0000313" key="1">
    <source>
        <dbReference type="EMBL" id="NHN31835.1"/>
    </source>
</evidence>
<keyword evidence="2" id="KW-1185">Reference proteome</keyword>
<sequence length="47" mass="5321">MKYLHLLYLLKRGLGAFSEGGRFLVNDQETVKDPLSQGPTSRKQCPK</sequence>
<name>A0ABX0J665_9BACL</name>
<protein>
    <submittedName>
        <fullName evidence="1">Uncharacterized protein</fullName>
    </submittedName>
</protein>
<gene>
    <name evidence="1" type="ORF">G9U52_18525</name>
</gene>
<accession>A0ABX0J665</accession>
<reference evidence="1" key="1">
    <citation type="submission" date="2020-03" db="EMBL/GenBank/DDBJ databases">
        <title>Draft sequencing of Paenibacilllus sp. S3N08.</title>
        <authorList>
            <person name="Kim D.-U."/>
        </authorList>
    </citation>
    <scope>NUCLEOTIDE SEQUENCE</scope>
    <source>
        <strain evidence="1">S3N08</strain>
    </source>
</reference>
<dbReference type="RefSeq" id="WP_166152120.1">
    <property type="nucleotide sequence ID" value="NZ_JAAOIW010000006.1"/>
</dbReference>
<evidence type="ECO:0000313" key="2">
    <source>
        <dbReference type="Proteomes" id="UP001165962"/>
    </source>
</evidence>
<organism evidence="1 2">
    <name type="scientific">Paenibacillus agricola</name>
    <dbReference type="NCBI Taxonomy" id="2716264"/>
    <lineage>
        <taxon>Bacteria</taxon>
        <taxon>Bacillati</taxon>
        <taxon>Bacillota</taxon>
        <taxon>Bacilli</taxon>
        <taxon>Bacillales</taxon>
        <taxon>Paenibacillaceae</taxon>
        <taxon>Paenibacillus</taxon>
    </lineage>
</organism>
<dbReference type="Proteomes" id="UP001165962">
    <property type="component" value="Unassembled WGS sequence"/>
</dbReference>
<proteinExistence type="predicted"/>
<dbReference type="EMBL" id="JAAOIW010000006">
    <property type="protein sequence ID" value="NHN31835.1"/>
    <property type="molecule type" value="Genomic_DNA"/>
</dbReference>
<comment type="caution">
    <text evidence="1">The sequence shown here is derived from an EMBL/GenBank/DDBJ whole genome shotgun (WGS) entry which is preliminary data.</text>
</comment>